<organism evidence="12 13">
    <name type="scientific">Megalops atlanticus</name>
    <name type="common">Tarpon</name>
    <name type="synonym">Clupea gigantea</name>
    <dbReference type="NCBI Taxonomy" id="7932"/>
    <lineage>
        <taxon>Eukaryota</taxon>
        <taxon>Metazoa</taxon>
        <taxon>Chordata</taxon>
        <taxon>Craniata</taxon>
        <taxon>Vertebrata</taxon>
        <taxon>Euteleostomi</taxon>
        <taxon>Actinopterygii</taxon>
        <taxon>Neopterygii</taxon>
        <taxon>Teleostei</taxon>
        <taxon>Elopiformes</taxon>
        <taxon>Megalopidae</taxon>
        <taxon>Megalops</taxon>
    </lineage>
</organism>
<dbReference type="Pfam" id="PF23222">
    <property type="entry name" value="RRM_PARP14_1"/>
    <property type="match status" value="1"/>
</dbReference>
<evidence type="ECO:0000256" key="7">
    <source>
        <dbReference type="RuleBase" id="RU362114"/>
    </source>
</evidence>
<dbReference type="SUPFAM" id="SSF56399">
    <property type="entry name" value="ADP-ribosylation"/>
    <property type="match status" value="1"/>
</dbReference>
<dbReference type="GO" id="GO:0005634">
    <property type="term" value="C:nucleus"/>
    <property type="evidence" value="ECO:0007669"/>
    <property type="project" value="UniProtKB-SubCell"/>
</dbReference>
<dbReference type="PROSITE" id="PS50918">
    <property type="entry name" value="WWE"/>
    <property type="match status" value="1"/>
</dbReference>
<feature type="domain" description="WWE" evidence="9">
    <location>
        <begin position="1634"/>
        <end position="1714"/>
    </location>
</feature>
<dbReference type="CDD" id="cd01439">
    <property type="entry name" value="TCCD_inducible_PARP_like"/>
    <property type="match status" value="1"/>
</dbReference>
<evidence type="ECO:0000259" key="9">
    <source>
        <dbReference type="PROSITE" id="PS50918"/>
    </source>
</evidence>
<evidence type="ECO:0000259" key="11">
    <source>
        <dbReference type="PROSITE" id="PS51154"/>
    </source>
</evidence>
<dbReference type="InterPro" id="IPR052056">
    <property type="entry name" value="Mono-ARTD/PARP"/>
</dbReference>
<dbReference type="SUPFAM" id="SSF117839">
    <property type="entry name" value="WWE domain"/>
    <property type="match status" value="1"/>
</dbReference>
<evidence type="ECO:0000259" key="10">
    <source>
        <dbReference type="PROSITE" id="PS51059"/>
    </source>
</evidence>
<keyword evidence="4 7" id="KW-0520">NAD</keyword>
<feature type="domain" description="Macro" evidence="11">
    <location>
        <begin position="1111"/>
        <end position="1285"/>
    </location>
</feature>
<dbReference type="InterPro" id="IPR012677">
    <property type="entry name" value="Nucleotide-bd_a/b_plait_sf"/>
</dbReference>
<evidence type="ECO:0000256" key="6">
    <source>
        <dbReference type="ARBA" id="ARBA00024347"/>
    </source>
</evidence>
<evidence type="ECO:0000256" key="1">
    <source>
        <dbReference type="ARBA" id="ARBA00004123"/>
    </source>
</evidence>
<comment type="caution">
    <text evidence="12">The sequence shown here is derived from an EMBL/GenBank/DDBJ whole genome shotgun (WGS) entry which is preliminary data.</text>
</comment>
<dbReference type="GO" id="GO:0003950">
    <property type="term" value="F:NAD+ poly-ADP-ribosyltransferase activity"/>
    <property type="evidence" value="ECO:0007669"/>
    <property type="project" value="UniProtKB-UniRule"/>
</dbReference>
<evidence type="ECO:0000256" key="4">
    <source>
        <dbReference type="ARBA" id="ARBA00023027"/>
    </source>
</evidence>
<accession>A0A9D3PRE9</accession>
<dbReference type="InterPro" id="IPR012317">
    <property type="entry name" value="Poly(ADP-ribose)pol_cat_dom"/>
</dbReference>
<comment type="similarity">
    <text evidence="6">Belongs to the ARTD/PARP family.</text>
</comment>
<dbReference type="Pfam" id="PF23085">
    <property type="entry name" value="RRM_PARP14_3"/>
    <property type="match status" value="1"/>
</dbReference>
<dbReference type="Pfam" id="PF00644">
    <property type="entry name" value="PARP"/>
    <property type="match status" value="1"/>
</dbReference>
<sequence>MAEKTLILDGLPDDLASVKPKLDLHFKNKRKSGGEILEIRDYPGDKRKALLVYLEDEALKKVLEKRIHKVDFKTLGVKDLKVKLPEEDGSPNVKGLKQTPLPRHRLEEETLTGKSRQNVEEEQPVVFCQKGSQRDKDDEKTHSLIVCSICPITEEILRLYFEQFSDDVDISILGNNRWVLNLVNQSDVEKVLAKKDHTLEDSPISVELYDREAESRFDPHRFILSGFSEDCKCSLLSVYIKSCSKGAEHSWEVLNDGERIAVTFKQDIDVNAFLKKCSSKKLQNMEITACRLEYTDSVLVQGNMSDISEETLRLYFSNKRSNGGEIKSIIWVNKAKSMIVTFQDCHVALRVTKQKHSLCGVILCTLLFYSSLQQSFTGETPTLPTFPSEITIPVDAFLLDYIKLNEACKRDFERTLQEVYASISLEEPHQVTLQMTVDRESLLLHRLAHTWKRSARQAIQTLLQKYSVIVLMSTEEVWERIKSMCLSLNSSKARVFYESSKHRIVIVGQQSDTKRIADEIQGLMKKAKGELEVEMNTIERKIPLESKEELDFLWNLVSAKLIDIKASKYEANLTFHLKGLRDNVSKAEGIIQEAQKEAPEIKALDVTILSSKTQVSPCLKVTAASDKIKEAVAAVKKRIALIVTEKHTYSKAGESRVLQKHQAALKARAKEFDCKLYLTIEPTNQTSPGQSYSYKIADCLTLTVAIGNLSHHTAAALVCPLSSNLSFDNPIAQQVLQVGGPQIKYVCDKLLKESQTLVAGDVIMANPGNLSSKALFFAAIPTWGTSSYSVNGQALESIYLESATLKSLQNAEDIHCVSVAMPALGCGTFGFPTRDSCKAILKAVTEFSSSHQQTPTNMKEVFVVDSDVKTVDEFHAVLKEMGYLGAAVTNTRSSVDSAKKTQKVSPPPLLPKPGADLKVMVGGVTVLLKKGDITKETVDAIVNSTNASLNLDTGVSGAILKAAGKSVVDECTKLGTQKADGVVVTGGGNLQCKHIIQMVGPNKTADTTASTEKVLKLCESKMIATMSIPAIGTGRGNMKPEQSIEAVLKGLENHLSQTTSSCIKTIFIVAFEQKVFDSFCDYFAERNQQPRQSKQASTGPPLANVQSGSTQLPDNQVKIHNVRIEVKKGNITMETVRGIVNTTNKELNLKGGVSGAIFRAAGLSVEEECKMFGPQGDDGVVVTKGGALQCDFIIHMVGPHSTAAVTSQVEKVLEQCEKNQITTVSFPAVGTGGGGLNAMDVITAMLQGFNNHLSQRNSTVLKLIYIVIDQDKVLQQFLQGIKQWTKRDDSGDEADDENDESEGVWSTMSEDEDEDVGEGDFTGNIEILIGPIKVRAVCGNITEERTDAIVNSTNTTLDLNSGVSGAILKAAGQTVVDECTALGTQPNNGVVTTKAGNLHAKNIVHMVGQTKEKEISNSMYNVLVACNNIKAQSVSFPALGTGAGNLAASQVANAMLFAIGSFVLDNRNPSVTTIHIVIFQPKMMSDFEQVMKKFKKVTPKPGLAAAAKTQTNPTPTSSNPSQSQTVSNTPSPSNASAAASVTFPVMVAEVYGASAASLAQVKRCLDELISEECTSEDVVSKYLHLLKDPEKQDIAAASQRHQVLIQILADKVTVSGKKDDVLSAVLQIKDSLQKVQERQNREREEKRIWETVRWKVERLDKWTDLDQNVNHNLELAFHRKDKCYIYQRRGETYIMDLKNMLRTDSRGRTTKIKRTLLTDSDTAIIQPPPAWTKMGDKEMDIVVLLPTSQEFLKISKEFVQSCQVFVQENNKNIEVIQIQRIQHQEQWQRYAVRKQAVDKKYPKNKNEQFLYHGTTKDICQKINKNGFNRSFCGRNATKYGSGTYFAKEAYYSCHDAYSNPDENGHKYIYRARVLTGKPCLGQHRMKEPAPINPSDHQAGLHDCAVDNLQNPFIFVIFCDAGAYPDYLITFKTV</sequence>
<dbReference type="PROSITE" id="PS51154">
    <property type="entry name" value="MACRO"/>
    <property type="match status" value="4"/>
</dbReference>
<dbReference type="GO" id="GO:0010629">
    <property type="term" value="P:negative regulation of gene expression"/>
    <property type="evidence" value="ECO:0007669"/>
    <property type="project" value="TreeGrafter"/>
</dbReference>
<dbReference type="Proteomes" id="UP001046870">
    <property type="component" value="Chromosome 15"/>
</dbReference>
<dbReference type="PROSITE" id="PS51059">
    <property type="entry name" value="PARP_CATALYTIC"/>
    <property type="match status" value="1"/>
</dbReference>
<evidence type="ECO:0000256" key="8">
    <source>
        <dbReference type="SAM" id="MobiDB-lite"/>
    </source>
</evidence>
<proteinExistence type="inferred from homology"/>
<feature type="compositionally biased region" description="Low complexity" evidence="8">
    <location>
        <begin position="1509"/>
        <end position="1534"/>
    </location>
</feature>
<feature type="region of interest" description="Disordered" evidence="8">
    <location>
        <begin position="1502"/>
        <end position="1534"/>
    </location>
</feature>
<keyword evidence="5" id="KW-0539">Nucleus</keyword>
<evidence type="ECO:0000256" key="3">
    <source>
        <dbReference type="ARBA" id="ARBA00022679"/>
    </source>
</evidence>
<evidence type="ECO:0000313" key="12">
    <source>
        <dbReference type="EMBL" id="KAG7463857.1"/>
    </source>
</evidence>
<dbReference type="InterPro" id="IPR057051">
    <property type="entry name" value="PARP14_RPM_1"/>
</dbReference>
<feature type="region of interest" description="Disordered" evidence="8">
    <location>
        <begin position="1286"/>
        <end position="1317"/>
    </location>
</feature>
<dbReference type="SUPFAM" id="SSF52949">
    <property type="entry name" value="Macro domain-like"/>
    <property type="match status" value="4"/>
</dbReference>
<dbReference type="EMBL" id="JAFDVH010000015">
    <property type="protein sequence ID" value="KAG7463857.1"/>
    <property type="molecule type" value="Genomic_DNA"/>
</dbReference>
<feature type="compositionally biased region" description="Acidic residues" evidence="8">
    <location>
        <begin position="1290"/>
        <end position="1302"/>
    </location>
</feature>
<dbReference type="InterPro" id="IPR004170">
    <property type="entry name" value="WWE_dom"/>
</dbReference>
<keyword evidence="3 7" id="KW-0808">Transferase</keyword>
<evidence type="ECO:0000256" key="5">
    <source>
        <dbReference type="ARBA" id="ARBA00023242"/>
    </source>
</evidence>
<keyword evidence="2 7" id="KW-0328">Glycosyltransferase</keyword>
<evidence type="ECO:0000313" key="13">
    <source>
        <dbReference type="Proteomes" id="UP001046870"/>
    </source>
</evidence>
<dbReference type="PANTHER" id="PTHR14453">
    <property type="entry name" value="PARP/ZINC FINGER CCCH TYPE DOMAIN CONTAINING PROTEIN"/>
    <property type="match status" value="1"/>
</dbReference>
<feature type="domain" description="Macro" evidence="11">
    <location>
        <begin position="689"/>
        <end position="882"/>
    </location>
</feature>
<dbReference type="FunFam" id="3.90.228.10:FF:000008">
    <property type="entry name" value="Poly [ADP-ribose] polymerase"/>
    <property type="match status" value="1"/>
</dbReference>
<dbReference type="Gene3D" id="3.90.228.10">
    <property type="match status" value="1"/>
</dbReference>
<dbReference type="Gene3D" id="3.30.70.330">
    <property type="match status" value="3"/>
</dbReference>
<feature type="domain" description="PARP catalytic" evidence="10">
    <location>
        <begin position="1727"/>
        <end position="1933"/>
    </location>
</feature>
<dbReference type="InterPro" id="IPR037197">
    <property type="entry name" value="WWE_dom_sf"/>
</dbReference>
<dbReference type="EC" id="2.4.2.-" evidence="7"/>
<dbReference type="GO" id="GO:0003714">
    <property type="term" value="F:transcription corepressor activity"/>
    <property type="evidence" value="ECO:0007669"/>
    <property type="project" value="TreeGrafter"/>
</dbReference>
<evidence type="ECO:0000256" key="2">
    <source>
        <dbReference type="ARBA" id="ARBA00022676"/>
    </source>
</evidence>
<reference evidence="12" key="1">
    <citation type="submission" date="2021-01" db="EMBL/GenBank/DDBJ databases">
        <authorList>
            <person name="Zahm M."/>
            <person name="Roques C."/>
            <person name="Cabau C."/>
            <person name="Klopp C."/>
            <person name="Donnadieu C."/>
            <person name="Jouanno E."/>
            <person name="Lampietro C."/>
            <person name="Louis A."/>
            <person name="Herpin A."/>
            <person name="Echchiki A."/>
            <person name="Berthelot C."/>
            <person name="Parey E."/>
            <person name="Roest-Crollius H."/>
            <person name="Braasch I."/>
            <person name="Postlethwait J."/>
            <person name="Bobe J."/>
            <person name="Montfort J."/>
            <person name="Bouchez O."/>
            <person name="Begum T."/>
            <person name="Mejri S."/>
            <person name="Adams A."/>
            <person name="Chen W.-J."/>
            <person name="Guiguen Y."/>
        </authorList>
    </citation>
    <scope>NUCLEOTIDE SEQUENCE</scope>
    <source>
        <strain evidence="12">YG-15Mar2019-1</strain>
        <tissue evidence="12">Brain</tissue>
    </source>
</reference>
<comment type="subcellular location">
    <subcellularLocation>
        <location evidence="1">Nucleus</location>
    </subcellularLocation>
</comment>
<dbReference type="Pfam" id="PF01661">
    <property type="entry name" value="Macro"/>
    <property type="match status" value="4"/>
</dbReference>
<dbReference type="GO" id="GO:0005737">
    <property type="term" value="C:cytoplasm"/>
    <property type="evidence" value="ECO:0007669"/>
    <property type="project" value="TreeGrafter"/>
</dbReference>
<dbReference type="Gene3D" id="3.40.220.10">
    <property type="entry name" value="Leucine Aminopeptidase, subunit E, domain 1"/>
    <property type="match status" value="4"/>
</dbReference>
<dbReference type="Gene3D" id="3.30.720.50">
    <property type="match status" value="1"/>
</dbReference>
<gene>
    <name evidence="12" type="ORF">MATL_G00181160</name>
</gene>
<dbReference type="OrthoDB" id="6133115at2759"/>
<protein>
    <recommendedName>
        <fullName evidence="7">Poly [ADP-ribose] polymerase</fullName>
        <shortName evidence="7">PARP</shortName>
        <ecNumber evidence="7">2.4.2.-</ecNumber>
    </recommendedName>
</protein>
<dbReference type="InterPro" id="IPR043472">
    <property type="entry name" value="Macro_dom-like"/>
</dbReference>
<feature type="domain" description="Macro" evidence="11">
    <location>
        <begin position="913"/>
        <end position="1087"/>
    </location>
</feature>
<feature type="region of interest" description="Disordered" evidence="8">
    <location>
        <begin position="1090"/>
        <end position="1111"/>
    </location>
</feature>
<name>A0A9D3PRE9_MEGAT</name>
<dbReference type="SMART" id="SM00506">
    <property type="entry name" value="A1pp"/>
    <property type="match status" value="4"/>
</dbReference>
<feature type="domain" description="Macro" evidence="11">
    <location>
        <begin position="1321"/>
        <end position="1495"/>
    </location>
</feature>
<dbReference type="InterPro" id="IPR002589">
    <property type="entry name" value="Macro_dom"/>
</dbReference>
<keyword evidence="13" id="KW-1185">Reference proteome</keyword>
<dbReference type="PANTHER" id="PTHR14453:SF101">
    <property type="entry name" value="POLY [ADP-RIBOSE] POLYMERASE"/>
    <property type="match status" value="1"/>
</dbReference>